<dbReference type="InterPro" id="IPR011782">
    <property type="entry name" value="Pept_S1C_Do"/>
</dbReference>
<dbReference type="Proteomes" id="UP001499915">
    <property type="component" value="Unassembled WGS sequence"/>
</dbReference>
<dbReference type="Pfam" id="PF13365">
    <property type="entry name" value="Trypsin_2"/>
    <property type="match status" value="1"/>
</dbReference>
<keyword evidence="5" id="KW-0720">Serine protease</keyword>
<keyword evidence="9" id="KW-1185">Reference proteome</keyword>
<sequence length="382" mass="40741">MRKVSYLIWPVVTGVLAALLILQFYPQLVAPPVTTVEIREAASVEAPATGLGSGVVSYADAVDRAAPAVVNIYTRTLVRQPVNPLLNDPFFRKFFNSEQLPQRERIESSLGSGVILNEQGYVVTNNHVISGADSIIVALRDGREAQAEVVGLDPETDLAVLKVELDDLPSITLASDELRIGDVALAIGNPFGVGQTVTMGIISATGRNRLGLSTYEDFIQTDAAINPGNSGGALIDARGNLVGINTAIFSKSGGSQGIGFAIPSTLARQVMQDLISHGRVIRGWLGIEIQELTPRLAESFGVGDRSGLIIAGIFRNGPAHQAGLQPGDVLLQIAGEPVTSSRKAMNRIARFKPGDKVELGILRNGHEMSLEARIDERPQTRN</sequence>
<dbReference type="SUPFAM" id="SSF50494">
    <property type="entry name" value="Trypsin-like serine proteases"/>
    <property type="match status" value="1"/>
</dbReference>
<protein>
    <submittedName>
        <fullName evidence="8">Do family serine endopeptidase AlgW</fullName>
    </submittedName>
</protein>
<organism evidence="8 9">
    <name type="scientific">Marinobacterium maritimum</name>
    <dbReference type="NCBI Taxonomy" id="500162"/>
    <lineage>
        <taxon>Bacteria</taxon>
        <taxon>Pseudomonadati</taxon>
        <taxon>Pseudomonadota</taxon>
        <taxon>Gammaproteobacteria</taxon>
        <taxon>Oceanospirillales</taxon>
        <taxon>Oceanospirillaceae</taxon>
        <taxon>Marinobacterium</taxon>
    </lineage>
</organism>
<dbReference type="NCBIfam" id="TIGR02037">
    <property type="entry name" value="degP_htrA_DO"/>
    <property type="match status" value="1"/>
</dbReference>
<dbReference type="InterPro" id="IPR009003">
    <property type="entry name" value="Peptidase_S1_PA"/>
</dbReference>
<evidence type="ECO:0000313" key="8">
    <source>
        <dbReference type="EMBL" id="GAA0689634.1"/>
    </source>
</evidence>
<gene>
    <name evidence="8" type="primary">algW</name>
    <name evidence="8" type="ORF">GCM10009104_15190</name>
</gene>
<dbReference type="EMBL" id="BAAAET010000002">
    <property type="protein sequence ID" value="GAA0689634.1"/>
    <property type="molecule type" value="Genomic_DNA"/>
</dbReference>
<dbReference type="InterPro" id="IPR001940">
    <property type="entry name" value="Peptidase_S1C"/>
</dbReference>
<keyword evidence="6" id="KW-1133">Transmembrane helix</keyword>
<evidence type="ECO:0000256" key="4">
    <source>
        <dbReference type="ARBA" id="ARBA00022801"/>
    </source>
</evidence>
<keyword evidence="4" id="KW-0378">Hydrolase</keyword>
<keyword evidence="2" id="KW-0732">Signal</keyword>
<name>A0ABP3TB09_9GAMM</name>
<dbReference type="PRINTS" id="PR00834">
    <property type="entry name" value="PROTEASES2C"/>
</dbReference>
<evidence type="ECO:0000256" key="3">
    <source>
        <dbReference type="ARBA" id="ARBA00022737"/>
    </source>
</evidence>
<dbReference type="CDD" id="cd10839">
    <property type="entry name" value="cpPDZ1_DegP-like"/>
    <property type="match status" value="1"/>
</dbReference>
<dbReference type="InterPro" id="IPR001478">
    <property type="entry name" value="PDZ"/>
</dbReference>
<dbReference type="Gene3D" id="2.40.10.120">
    <property type="match status" value="1"/>
</dbReference>
<feature type="transmembrane region" description="Helical" evidence="6">
    <location>
        <begin position="7"/>
        <end position="25"/>
    </location>
</feature>
<evidence type="ECO:0000256" key="1">
    <source>
        <dbReference type="ARBA" id="ARBA00022670"/>
    </source>
</evidence>
<dbReference type="SMART" id="SM00228">
    <property type="entry name" value="PDZ"/>
    <property type="match status" value="1"/>
</dbReference>
<keyword evidence="1" id="KW-0645">Protease</keyword>
<accession>A0ABP3TB09</accession>
<keyword evidence="6" id="KW-0472">Membrane</keyword>
<dbReference type="PANTHER" id="PTHR43343:SF3">
    <property type="entry name" value="PROTEASE DO-LIKE 8, CHLOROPLASTIC"/>
    <property type="match status" value="1"/>
</dbReference>
<dbReference type="InterPro" id="IPR036034">
    <property type="entry name" value="PDZ_sf"/>
</dbReference>
<keyword evidence="3" id="KW-0677">Repeat</keyword>
<proteinExistence type="predicted"/>
<evidence type="ECO:0000256" key="5">
    <source>
        <dbReference type="ARBA" id="ARBA00022825"/>
    </source>
</evidence>
<dbReference type="PANTHER" id="PTHR43343">
    <property type="entry name" value="PEPTIDASE S12"/>
    <property type="match status" value="1"/>
</dbReference>
<dbReference type="PROSITE" id="PS50106">
    <property type="entry name" value="PDZ"/>
    <property type="match status" value="1"/>
</dbReference>
<dbReference type="Pfam" id="PF13180">
    <property type="entry name" value="PDZ_2"/>
    <property type="match status" value="1"/>
</dbReference>
<evidence type="ECO:0000256" key="6">
    <source>
        <dbReference type="SAM" id="Phobius"/>
    </source>
</evidence>
<dbReference type="RefSeq" id="WP_343804555.1">
    <property type="nucleotide sequence ID" value="NZ_BAAAET010000002.1"/>
</dbReference>
<evidence type="ECO:0000259" key="7">
    <source>
        <dbReference type="PROSITE" id="PS50106"/>
    </source>
</evidence>
<feature type="domain" description="PDZ" evidence="7">
    <location>
        <begin position="274"/>
        <end position="365"/>
    </location>
</feature>
<dbReference type="SUPFAM" id="SSF50156">
    <property type="entry name" value="PDZ domain-like"/>
    <property type="match status" value="1"/>
</dbReference>
<dbReference type="Gene3D" id="2.30.42.10">
    <property type="match status" value="1"/>
</dbReference>
<evidence type="ECO:0000256" key="2">
    <source>
        <dbReference type="ARBA" id="ARBA00022729"/>
    </source>
</evidence>
<keyword evidence="6" id="KW-0812">Transmembrane</keyword>
<evidence type="ECO:0000313" key="9">
    <source>
        <dbReference type="Proteomes" id="UP001499915"/>
    </source>
</evidence>
<dbReference type="InterPro" id="IPR051201">
    <property type="entry name" value="Chloro_Bact_Ser_Proteases"/>
</dbReference>
<reference evidence="9" key="1">
    <citation type="journal article" date="2019" name="Int. J. Syst. Evol. Microbiol.">
        <title>The Global Catalogue of Microorganisms (GCM) 10K type strain sequencing project: providing services to taxonomists for standard genome sequencing and annotation.</title>
        <authorList>
            <consortium name="The Broad Institute Genomics Platform"/>
            <consortium name="The Broad Institute Genome Sequencing Center for Infectious Disease"/>
            <person name="Wu L."/>
            <person name="Ma J."/>
        </authorList>
    </citation>
    <scope>NUCLEOTIDE SEQUENCE [LARGE SCALE GENOMIC DNA]</scope>
    <source>
        <strain evidence="9">JCM 15134</strain>
    </source>
</reference>
<comment type="caution">
    <text evidence="8">The sequence shown here is derived from an EMBL/GenBank/DDBJ whole genome shotgun (WGS) entry which is preliminary data.</text>
</comment>